<dbReference type="GO" id="GO:0005886">
    <property type="term" value="C:plasma membrane"/>
    <property type="evidence" value="ECO:0007669"/>
    <property type="project" value="UniProtKB-SubCell"/>
</dbReference>
<dbReference type="AlphaFoldDB" id="A0A9W5RZL9"/>
<feature type="transmembrane region" description="Helical" evidence="9">
    <location>
        <begin position="196"/>
        <end position="215"/>
    </location>
</feature>
<keyword evidence="5 10" id="KW-0500">Molybdenum</keyword>
<proteinExistence type="inferred from homology"/>
<keyword evidence="3 9" id="KW-0813">Transport</keyword>
<dbReference type="InterPro" id="IPR035906">
    <property type="entry name" value="MetI-like_sf"/>
</dbReference>
<keyword evidence="7 9" id="KW-1133">Transmembrane helix</keyword>
<feature type="transmembrane region" description="Helical" evidence="9">
    <location>
        <begin position="90"/>
        <end position="108"/>
    </location>
</feature>
<sequence>MTDWNAFLPPVFVTIKVSLLAGAIVFVLALLTAHRMARSRIRGRSAIDTMLLLPLVLPPTVVGFLLLVLFGRQGWLGQTFEMLFDRTIVFTWGAAVVAAVVVAFPLAYRTMRAGFEGVEKELEDAARAQGANEWQVFRHITMPLAGRSLTAGFLLGYARGLGEFGATLMIAGNIPGRTQTLPTAIYTAVDAGRMPLAWAWTAAIVLLSFAMLFMAERFNTRSR</sequence>
<feature type="transmembrane region" description="Helical" evidence="9">
    <location>
        <begin position="152"/>
        <end position="176"/>
    </location>
</feature>
<evidence type="ECO:0000256" key="7">
    <source>
        <dbReference type="ARBA" id="ARBA00022989"/>
    </source>
</evidence>
<evidence type="ECO:0000313" key="12">
    <source>
        <dbReference type="EMBL" id="EXX86912.1"/>
    </source>
</evidence>
<comment type="similarity">
    <text evidence="2 10">Belongs to the binding-protein-dependent transport system permease family. CysTW subfamily.</text>
</comment>
<evidence type="ECO:0000256" key="5">
    <source>
        <dbReference type="ARBA" id="ARBA00022505"/>
    </source>
</evidence>
<keyword evidence="6 9" id="KW-0812">Transmembrane</keyword>
<reference evidence="12 13" key="1">
    <citation type="submission" date="2014-02" db="EMBL/GenBank/DDBJ databases">
        <title>Genome sequence of Paenibacillus darwinianus reveals adaptive mechanisms for survival in Antarctic soils.</title>
        <authorList>
            <person name="Dsouza M."/>
            <person name="Taylor M.W."/>
            <person name="Turner S.J."/>
            <person name="Aislabie J."/>
        </authorList>
    </citation>
    <scope>NUCLEOTIDE SEQUENCE [LARGE SCALE GENOMIC DNA]</scope>
    <source>
        <strain evidence="12 13">CE1</strain>
    </source>
</reference>
<feature type="domain" description="ABC transmembrane type-1" evidence="11">
    <location>
        <begin position="11"/>
        <end position="215"/>
    </location>
</feature>
<evidence type="ECO:0000256" key="6">
    <source>
        <dbReference type="ARBA" id="ARBA00022692"/>
    </source>
</evidence>
<accession>A0A9W5RZL9</accession>
<dbReference type="Gene3D" id="1.10.3720.10">
    <property type="entry name" value="MetI-like"/>
    <property type="match status" value="1"/>
</dbReference>
<dbReference type="Pfam" id="PF00528">
    <property type="entry name" value="BPD_transp_1"/>
    <property type="match status" value="1"/>
</dbReference>
<dbReference type="OrthoDB" id="9795403at2"/>
<dbReference type="PROSITE" id="PS50928">
    <property type="entry name" value="ABC_TM1"/>
    <property type="match status" value="1"/>
</dbReference>
<dbReference type="InterPro" id="IPR011867">
    <property type="entry name" value="ModB_ABC"/>
</dbReference>
<dbReference type="SUPFAM" id="SSF161098">
    <property type="entry name" value="MetI-like"/>
    <property type="match status" value="1"/>
</dbReference>
<dbReference type="Proteomes" id="UP000053750">
    <property type="component" value="Unassembled WGS sequence"/>
</dbReference>
<feature type="transmembrane region" description="Helical" evidence="9">
    <location>
        <begin position="6"/>
        <end position="31"/>
    </location>
</feature>
<gene>
    <name evidence="12" type="ORF">BG53_05145</name>
</gene>
<dbReference type="PANTHER" id="PTHR30183">
    <property type="entry name" value="MOLYBDENUM TRANSPORT SYSTEM PERMEASE PROTEIN MODB"/>
    <property type="match status" value="1"/>
</dbReference>
<protein>
    <recommendedName>
        <fullName evidence="10">Molybdenum transport system permease</fullName>
    </recommendedName>
</protein>
<evidence type="ECO:0000256" key="4">
    <source>
        <dbReference type="ARBA" id="ARBA00022475"/>
    </source>
</evidence>
<feature type="transmembrane region" description="Helical" evidence="9">
    <location>
        <begin position="51"/>
        <end position="70"/>
    </location>
</feature>
<comment type="subcellular location">
    <subcellularLocation>
        <location evidence="1 9">Cell membrane</location>
        <topology evidence="1 9">Multi-pass membrane protein</topology>
    </subcellularLocation>
</comment>
<dbReference type="GO" id="GO:0015098">
    <property type="term" value="F:molybdate ion transmembrane transporter activity"/>
    <property type="evidence" value="ECO:0007669"/>
    <property type="project" value="UniProtKB-UniRule"/>
</dbReference>
<organism evidence="12 13">
    <name type="scientific">Paenibacillus darwinianus</name>
    <dbReference type="NCBI Taxonomy" id="1380763"/>
    <lineage>
        <taxon>Bacteria</taxon>
        <taxon>Bacillati</taxon>
        <taxon>Bacillota</taxon>
        <taxon>Bacilli</taxon>
        <taxon>Bacillales</taxon>
        <taxon>Paenibacillaceae</taxon>
        <taxon>Paenibacillus</taxon>
    </lineage>
</organism>
<evidence type="ECO:0000313" key="13">
    <source>
        <dbReference type="Proteomes" id="UP000053750"/>
    </source>
</evidence>
<evidence type="ECO:0000256" key="2">
    <source>
        <dbReference type="ARBA" id="ARBA00007069"/>
    </source>
</evidence>
<evidence type="ECO:0000256" key="8">
    <source>
        <dbReference type="ARBA" id="ARBA00023136"/>
    </source>
</evidence>
<dbReference type="NCBIfam" id="TIGR02141">
    <property type="entry name" value="modB_ABC"/>
    <property type="match status" value="1"/>
</dbReference>
<comment type="function">
    <text evidence="10">Part of the binding-protein-dependent transport system for molybdenum; probably responsible for the translocation of the substrate across the membrane.</text>
</comment>
<keyword evidence="13" id="KW-1185">Reference proteome</keyword>
<evidence type="ECO:0000256" key="1">
    <source>
        <dbReference type="ARBA" id="ARBA00004651"/>
    </source>
</evidence>
<evidence type="ECO:0000256" key="3">
    <source>
        <dbReference type="ARBA" id="ARBA00022448"/>
    </source>
</evidence>
<evidence type="ECO:0000256" key="10">
    <source>
        <dbReference type="RuleBase" id="RU365097"/>
    </source>
</evidence>
<keyword evidence="8 9" id="KW-0472">Membrane</keyword>
<dbReference type="EMBL" id="JFHU01000174">
    <property type="protein sequence ID" value="EXX86912.1"/>
    <property type="molecule type" value="Genomic_DNA"/>
</dbReference>
<name>A0A9W5RZL9_9BACL</name>
<keyword evidence="4 10" id="KW-1003">Cell membrane</keyword>
<evidence type="ECO:0000256" key="9">
    <source>
        <dbReference type="RuleBase" id="RU363032"/>
    </source>
</evidence>
<evidence type="ECO:0000259" key="11">
    <source>
        <dbReference type="PROSITE" id="PS50928"/>
    </source>
</evidence>
<dbReference type="PANTHER" id="PTHR30183:SF3">
    <property type="entry name" value="MOLYBDENUM TRANSPORT SYSTEM PERMEASE PROTEIN MODB"/>
    <property type="match status" value="1"/>
</dbReference>
<dbReference type="InterPro" id="IPR000515">
    <property type="entry name" value="MetI-like"/>
</dbReference>
<comment type="caution">
    <text evidence="12">The sequence shown here is derived from an EMBL/GenBank/DDBJ whole genome shotgun (WGS) entry which is preliminary data.</text>
</comment>
<dbReference type="CDD" id="cd06261">
    <property type="entry name" value="TM_PBP2"/>
    <property type="match status" value="1"/>
</dbReference>
<dbReference type="RefSeq" id="WP_036583202.1">
    <property type="nucleotide sequence ID" value="NZ_KK082200.1"/>
</dbReference>